<dbReference type="GO" id="GO:0000245">
    <property type="term" value="P:spliceosomal complex assembly"/>
    <property type="evidence" value="ECO:0007669"/>
    <property type="project" value="TreeGrafter"/>
</dbReference>
<dbReference type="STRING" id="857566.A0A1E3PJ92"/>
<gene>
    <name evidence="8" type="ORF">NADFUDRAFT_41515</name>
</gene>
<dbReference type="OrthoDB" id="10250970at2759"/>
<feature type="domain" description="SF3A2" evidence="7">
    <location>
        <begin position="115"/>
        <end position="210"/>
    </location>
</feature>
<dbReference type="Proteomes" id="UP000095009">
    <property type="component" value="Unassembled WGS sequence"/>
</dbReference>
<sequence length="238" mass="27830">MDYQNRVGSKKGGGGLAGFSETNRHRKEQLRKLAQEHIDFEKDPYHFRNHLGHIECRLCLTAHISDASYLAHTQGRKHQMNLARRQVKEETEKNNNDNTIISTNSVRVKKNVIKIGRPGYKITKIKDPVTRQLGLLFELNYPEIGLDVVPRYRIMSAFEQRVENPPDRKYQYLLIAAEPYETCAFKLPSTEIDQREAKMWSYYDKDTNEFFLQLFFRNEKDSRATRNYITNQGVNGSL</sequence>
<dbReference type="InterPro" id="IPR013087">
    <property type="entry name" value="Znf_C2H2_type"/>
</dbReference>
<dbReference type="GO" id="GO:0071013">
    <property type="term" value="C:catalytic step 2 spliceosome"/>
    <property type="evidence" value="ECO:0007669"/>
    <property type="project" value="TreeGrafter"/>
</dbReference>
<evidence type="ECO:0000259" key="6">
    <source>
        <dbReference type="Pfam" id="PF12874"/>
    </source>
</evidence>
<evidence type="ECO:0000256" key="2">
    <source>
        <dbReference type="ARBA" id="ARBA00022771"/>
    </source>
</evidence>
<evidence type="ECO:0000256" key="1">
    <source>
        <dbReference type="ARBA" id="ARBA00022723"/>
    </source>
</evidence>
<dbReference type="FunFam" id="2.60.40.2690:FF:000002">
    <property type="entry name" value="Splicing factor 3a subunit 2"/>
    <property type="match status" value="1"/>
</dbReference>
<accession>A0A1E3PJ92</accession>
<dbReference type="InterPro" id="IPR052092">
    <property type="entry name" value="SF3A2"/>
</dbReference>
<name>A0A1E3PJ92_9ASCO</name>
<dbReference type="GO" id="GO:0071004">
    <property type="term" value="C:U2-type prespliceosome"/>
    <property type="evidence" value="ECO:0007669"/>
    <property type="project" value="TreeGrafter"/>
</dbReference>
<evidence type="ECO:0000256" key="3">
    <source>
        <dbReference type="ARBA" id="ARBA00022833"/>
    </source>
</evidence>
<evidence type="ECO:0000313" key="9">
    <source>
        <dbReference type="Proteomes" id="UP000095009"/>
    </source>
</evidence>
<dbReference type="Pfam" id="PF16835">
    <property type="entry name" value="SF3A2"/>
    <property type="match status" value="1"/>
</dbReference>
<dbReference type="AlphaFoldDB" id="A0A1E3PJ92"/>
<keyword evidence="9" id="KW-1185">Reference proteome</keyword>
<dbReference type="Gene3D" id="2.60.40.2690">
    <property type="match status" value="1"/>
</dbReference>
<evidence type="ECO:0000256" key="5">
    <source>
        <dbReference type="SAM" id="MobiDB-lite"/>
    </source>
</evidence>
<dbReference type="GO" id="GO:0005686">
    <property type="term" value="C:U2 snRNP"/>
    <property type="evidence" value="ECO:0007669"/>
    <property type="project" value="EnsemblFungi"/>
</dbReference>
<dbReference type="InterPro" id="IPR031781">
    <property type="entry name" value="SF3A2_dom"/>
</dbReference>
<dbReference type="PANTHER" id="PTHR23205">
    <property type="entry name" value="SPLICING FACTOR 3A SUBUNIT 2"/>
    <property type="match status" value="1"/>
</dbReference>
<keyword evidence="1" id="KW-0479">Metal-binding</keyword>
<dbReference type="EMBL" id="KV454409">
    <property type="protein sequence ID" value="ODQ65516.1"/>
    <property type="molecule type" value="Genomic_DNA"/>
</dbReference>
<organism evidence="8 9">
    <name type="scientific">Nadsonia fulvescens var. elongata DSM 6958</name>
    <dbReference type="NCBI Taxonomy" id="857566"/>
    <lineage>
        <taxon>Eukaryota</taxon>
        <taxon>Fungi</taxon>
        <taxon>Dikarya</taxon>
        <taxon>Ascomycota</taxon>
        <taxon>Saccharomycotina</taxon>
        <taxon>Dipodascomycetes</taxon>
        <taxon>Dipodascales</taxon>
        <taxon>Dipodascales incertae sedis</taxon>
        <taxon>Nadsonia</taxon>
    </lineage>
</organism>
<keyword evidence="2" id="KW-0863">Zinc-finger</keyword>
<proteinExistence type="predicted"/>
<dbReference type="GO" id="GO:0008270">
    <property type="term" value="F:zinc ion binding"/>
    <property type="evidence" value="ECO:0007669"/>
    <property type="project" value="UniProtKB-KW"/>
</dbReference>
<evidence type="ECO:0000256" key="4">
    <source>
        <dbReference type="ARBA" id="ARBA00023242"/>
    </source>
</evidence>
<dbReference type="SMART" id="SM01050">
    <property type="entry name" value="CactinC_cactus"/>
    <property type="match status" value="1"/>
</dbReference>
<feature type="domain" description="C2H2-type" evidence="6">
    <location>
        <begin position="55"/>
        <end position="78"/>
    </location>
</feature>
<keyword evidence="4" id="KW-0539">Nucleus</keyword>
<feature type="region of interest" description="Disordered" evidence="5">
    <location>
        <begin position="1"/>
        <end position="23"/>
    </location>
</feature>
<evidence type="ECO:0000313" key="8">
    <source>
        <dbReference type="EMBL" id="ODQ65516.1"/>
    </source>
</evidence>
<dbReference type="PANTHER" id="PTHR23205:SF0">
    <property type="entry name" value="SPLICING FACTOR 3A SUBUNIT 2"/>
    <property type="match status" value="1"/>
</dbReference>
<keyword evidence="3" id="KW-0862">Zinc</keyword>
<reference evidence="8 9" key="1">
    <citation type="journal article" date="2016" name="Proc. Natl. Acad. Sci. U.S.A.">
        <title>Comparative genomics of biotechnologically important yeasts.</title>
        <authorList>
            <person name="Riley R."/>
            <person name="Haridas S."/>
            <person name="Wolfe K.H."/>
            <person name="Lopes M.R."/>
            <person name="Hittinger C.T."/>
            <person name="Goeker M."/>
            <person name="Salamov A.A."/>
            <person name="Wisecaver J.H."/>
            <person name="Long T.M."/>
            <person name="Calvey C.H."/>
            <person name="Aerts A.L."/>
            <person name="Barry K.W."/>
            <person name="Choi C."/>
            <person name="Clum A."/>
            <person name="Coughlan A.Y."/>
            <person name="Deshpande S."/>
            <person name="Douglass A.P."/>
            <person name="Hanson S.J."/>
            <person name="Klenk H.-P."/>
            <person name="LaButti K.M."/>
            <person name="Lapidus A."/>
            <person name="Lindquist E.A."/>
            <person name="Lipzen A.M."/>
            <person name="Meier-Kolthoff J.P."/>
            <person name="Ohm R.A."/>
            <person name="Otillar R.P."/>
            <person name="Pangilinan J.L."/>
            <person name="Peng Y."/>
            <person name="Rokas A."/>
            <person name="Rosa C.A."/>
            <person name="Scheuner C."/>
            <person name="Sibirny A.A."/>
            <person name="Slot J.C."/>
            <person name="Stielow J.B."/>
            <person name="Sun H."/>
            <person name="Kurtzman C.P."/>
            <person name="Blackwell M."/>
            <person name="Grigoriev I.V."/>
            <person name="Jeffries T.W."/>
        </authorList>
    </citation>
    <scope>NUCLEOTIDE SEQUENCE [LARGE SCALE GENOMIC DNA]</scope>
    <source>
        <strain evidence="8 9">DSM 6958</strain>
    </source>
</reference>
<protein>
    <submittedName>
        <fullName evidence="8">Putative splicing factor 3A subunit 2</fullName>
    </submittedName>
</protein>
<dbReference type="Pfam" id="PF12874">
    <property type="entry name" value="zf-met"/>
    <property type="match status" value="1"/>
</dbReference>
<evidence type="ECO:0000259" key="7">
    <source>
        <dbReference type="Pfam" id="PF16835"/>
    </source>
</evidence>